<dbReference type="RefSeq" id="WP_012798798.1">
    <property type="nucleotide sequence ID" value="NC_013165.1"/>
</dbReference>
<dbReference type="Gene3D" id="2.60.40.650">
    <property type="match status" value="1"/>
</dbReference>
<name>C7N711_SLAHD</name>
<protein>
    <recommendedName>
        <fullName evidence="3">Molybdopterin-binding protein</fullName>
    </recommendedName>
</protein>
<organism evidence="1 2">
    <name type="scientific">Slackia heliotrinireducens (strain ATCC 29202 / DSM 20476 / NCTC 11029 / RHS 1)</name>
    <name type="common">Peptococcus heliotrinreducens</name>
    <dbReference type="NCBI Taxonomy" id="471855"/>
    <lineage>
        <taxon>Bacteria</taxon>
        <taxon>Bacillati</taxon>
        <taxon>Actinomycetota</taxon>
        <taxon>Coriobacteriia</taxon>
        <taxon>Eggerthellales</taxon>
        <taxon>Eggerthellaceae</taxon>
        <taxon>Slackia</taxon>
    </lineage>
</organism>
<evidence type="ECO:0008006" key="3">
    <source>
        <dbReference type="Google" id="ProtNLM"/>
    </source>
</evidence>
<reference evidence="1 2" key="1">
    <citation type="journal article" date="2009" name="Stand. Genomic Sci.">
        <title>Complete genome sequence of Slackia heliotrinireducens type strain (RHS 1).</title>
        <authorList>
            <person name="Pukall R."/>
            <person name="Lapidus A."/>
            <person name="Nolan M."/>
            <person name="Copeland A."/>
            <person name="Glavina Del Rio T."/>
            <person name="Lucas S."/>
            <person name="Chen F."/>
            <person name="Tice H."/>
            <person name="Cheng J.F."/>
            <person name="Chertkov O."/>
            <person name="Bruce D."/>
            <person name="Goodwin L."/>
            <person name="Kuske C."/>
            <person name="Brettin T."/>
            <person name="Detter J.C."/>
            <person name="Han C."/>
            <person name="Pitluck S."/>
            <person name="Pati A."/>
            <person name="Mavrommatis K."/>
            <person name="Ivanova N."/>
            <person name="Ovchinnikova G."/>
            <person name="Chen A."/>
            <person name="Palaniappan K."/>
            <person name="Schneider S."/>
            <person name="Rohde M."/>
            <person name="Chain P."/>
            <person name="D'haeseleer P."/>
            <person name="Goker M."/>
            <person name="Bristow J."/>
            <person name="Eisen J.A."/>
            <person name="Markowitz V."/>
            <person name="Kyrpides N.C."/>
            <person name="Klenk H.P."/>
            <person name="Hugenholtz P."/>
        </authorList>
    </citation>
    <scope>NUCLEOTIDE SEQUENCE [LARGE SCALE GENOMIC DNA]</scope>
    <source>
        <strain evidence="2">ATCC 29202 / DSM 20476 / NCTC 11029 / RHS 1</strain>
    </source>
</reference>
<gene>
    <name evidence="1" type="ordered locus">Shel_16770</name>
</gene>
<dbReference type="InterPro" id="IPR014756">
    <property type="entry name" value="Ig_E-set"/>
</dbReference>
<evidence type="ECO:0000313" key="2">
    <source>
        <dbReference type="Proteomes" id="UP000002026"/>
    </source>
</evidence>
<dbReference type="SUPFAM" id="SSF81296">
    <property type="entry name" value="E set domains"/>
    <property type="match status" value="1"/>
</dbReference>
<keyword evidence="2" id="KW-1185">Reference proteome</keyword>
<dbReference type="STRING" id="471855.Shel_16770"/>
<dbReference type="Proteomes" id="UP000002026">
    <property type="component" value="Chromosome"/>
</dbReference>
<dbReference type="AlphaFoldDB" id="C7N711"/>
<sequence>MIPQVVCEAGHPVLLKGYAIDVGHAVSAVQFSLDDGRNWTTYPTENTDDERRVNWSFVFTPPQAGVFELKVRSVNDEGRCSPQVDTVYISAS</sequence>
<accession>C7N711</accession>
<dbReference type="HOGENOM" id="CLU_2408605_0_0_11"/>
<dbReference type="eggNOG" id="COG2365">
    <property type="taxonomic scope" value="Bacteria"/>
</dbReference>
<dbReference type="EMBL" id="CP001684">
    <property type="protein sequence ID" value="ACV22696.1"/>
    <property type="molecule type" value="Genomic_DNA"/>
</dbReference>
<proteinExistence type="predicted"/>
<dbReference type="KEGG" id="shi:Shel_16770"/>
<evidence type="ECO:0000313" key="1">
    <source>
        <dbReference type="EMBL" id="ACV22696.1"/>
    </source>
</evidence>